<gene>
    <name evidence="1" type="ORF">SAMN05421637_2638</name>
</gene>
<accession>A0A1H7B2M2</accession>
<reference evidence="2" key="1">
    <citation type="submission" date="2016-10" db="EMBL/GenBank/DDBJ databases">
        <authorList>
            <person name="Varghese N."/>
        </authorList>
    </citation>
    <scope>NUCLEOTIDE SEQUENCE [LARGE SCALE GENOMIC DNA]</scope>
    <source>
        <strain evidence="2">DSM 24868</strain>
    </source>
</reference>
<dbReference type="EMBL" id="FNZI01000008">
    <property type="protein sequence ID" value="SEJ67645.1"/>
    <property type="molecule type" value="Genomic_DNA"/>
</dbReference>
<dbReference type="STRING" id="1043493.SAMN05421637_2638"/>
<dbReference type="CDD" id="cd07814">
    <property type="entry name" value="SRPBCC_CalC_Aha1-like"/>
    <property type="match status" value="1"/>
</dbReference>
<dbReference type="Pfam" id="PF10604">
    <property type="entry name" value="Polyketide_cyc2"/>
    <property type="match status" value="1"/>
</dbReference>
<sequence length="155" mass="16999">MSGPLDVSVEREGIVAASPQDVWRALTEPELRVEIFSMVTQAVTEDGVPGEVGHVLQMMERDAGSEPSVVRLTTVVSEPYRRLVQERTGPDGHFTSTTLLAEEGTGTLVKRVFHVFHPEPSLAERAMRKAIVTFFSLGGTVRLKADIGDLTRHFA</sequence>
<evidence type="ECO:0000313" key="1">
    <source>
        <dbReference type="EMBL" id="SEJ67645.1"/>
    </source>
</evidence>
<protein>
    <submittedName>
        <fullName evidence="1">Uncharacterized conserved protein YndB, AHSA1/START domain</fullName>
    </submittedName>
</protein>
<dbReference type="RefSeq" id="WP_042215249.1">
    <property type="nucleotide sequence ID" value="NZ_BBLU01000009.1"/>
</dbReference>
<dbReference type="OrthoDB" id="9803476at2"/>
<proteinExistence type="predicted"/>
<dbReference type="Gene3D" id="3.30.530.20">
    <property type="match status" value="1"/>
</dbReference>
<dbReference type="AlphaFoldDB" id="A0A1H7B2M2"/>
<dbReference type="InterPro" id="IPR019587">
    <property type="entry name" value="Polyketide_cyclase/dehydratase"/>
</dbReference>
<organism evidence="1 2">
    <name type="scientific">Demequina mangrovi</name>
    <dbReference type="NCBI Taxonomy" id="1043493"/>
    <lineage>
        <taxon>Bacteria</taxon>
        <taxon>Bacillati</taxon>
        <taxon>Actinomycetota</taxon>
        <taxon>Actinomycetes</taxon>
        <taxon>Micrococcales</taxon>
        <taxon>Demequinaceae</taxon>
        <taxon>Demequina</taxon>
    </lineage>
</organism>
<keyword evidence="2" id="KW-1185">Reference proteome</keyword>
<evidence type="ECO:0000313" key="2">
    <source>
        <dbReference type="Proteomes" id="UP000183315"/>
    </source>
</evidence>
<dbReference type="Proteomes" id="UP000183315">
    <property type="component" value="Unassembled WGS sequence"/>
</dbReference>
<dbReference type="InterPro" id="IPR023393">
    <property type="entry name" value="START-like_dom_sf"/>
</dbReference>
<dbReference type="SUPFAM" id="SSF55961">
    <property type="entry name" value="Bet v1-like"/>
    <property type="match status" value="1"/>
</dbReference>
<name>A0A1H7B2M2_9MICO</name>